<evidence type="ECO:0000313" key="4">
    <source>
        <dbReference type="EMBL" id="MBI2877635.1"/>
    </source>
</evidence>
<gene>
    <name evidence="4" type="ORF">HYY20_12215</name>
</gene>
<comment type="caution">
    <text evidence="4">The sequence shown here is derived from an EMBL/GenBank/DDBJ whole genome shotgun (WGS) entry which is preliminary data.</text>
</comment>
<protein>
    <recommendedName>
        <fullName evidence="3">Cytochrome c-552/4 domain-containing protein</fullName>
    </recommendedName>
</protein>
<dbReference type="AlphaFoldDB" id="A0A932FWB6"/>
<dbReference type="Pfam" id="PF13435">
    <property type="entry name" value="Cytochrome_C554"/>
    <property type="match status" value="1"/>
</dbReference>
<name>A0A932FWB6_UNCTE</name>
<evidence type="ECO:0000256" key="2">
    <source>
        <dbReference type="SAM" id="MobiDB-lite"/>
    </source>
</evidence>
<feature type="region of interest" description="Disordered" evidence="2">
    <location>
        <begin position="194"/>
        <end position="225"/>
    </location>
</feature>
<sequence length="252" mass="27423">MVKPNKGWAGALGIGVLGLLLGLGTWSDEAWTAEAKFVGATKCKSCHRKKGSGEAFQKWEAGPHAKAFNTLATPKAKELAPKKGVSGNPQKEPKCLKCHVTAYRVDPKLLAKSFKAENGVQCESCHGPGSAYRKKKIMIDQALAKKNGLIIPTEKTCTTCHSSESPSWDPNRYTVAGGKKVGFDFEQAKKKIAHPTPKEYKKKVKTEKEEEEEEEYRPGGEGVHRALNSEELNLAAGRDGRGGLSSCRILNF</sequence>
<dbReference type="InterPro" id="IPR023155">
    <property type="entry name" value="Cyt_c-552/4"/>
</dbReference>
<accession>A0A932FWB6</accession>
<feature type="compositionally biased region" description="Basic and acidic residues" evidence="2">
    <location>
        <begin position="216"/>
        <end position="225"/>
    </location>
</feature>
<keyword evidence="1" id="KW-0732">Signal</keyword>
<dbReference type="Proteomes" id="UP000769766">
    <property type="component" value="Unassembled WGS sequence"/>
</dbReference>
<dbReference type="EMBL" id="JACPRF010000375">
    <property type="protein sequence ID" value="MBI2877635.1"/>
    <property type="molecule type" value="Genomic_DNA"/>
</dbReference>
<dbReference type="InterPro" id="IPR036280">
    <property type="entry name" value="Multihaem_cyt_sf"/>
</dbReference>
<organism evidence="4 5">
    <name type="scientific">Tectimicrobiota bacterium</name>
    <dbReference type="NCBI Taxonomy" id="2528274"/>
    <lineage>
        <taxon>Bacteria</taxon>
        <taxon>Pseudomonadati</taxon>
        <taxon>Nitrospinota/Tectimicrobiota group</taxon>
        <taxon>Candidatus Tectimicrobiota</taxon>
    </lineage>
</organism>
<evidence type="ECO:0000256" key="1">
    <source>
        <dbReference type="ARBA" id="ARBA00022729"/>
    </source>
</evidence>
<proteinExistence type="predicted"/>
<dbReference type="PANTHER" id="PTHR35038">
    <property type="entry name" value="DISSIMILATORY SULFITE REDUCTASE SIRA"/>
    <property type="match status" value="1"/>
</dbReference>
<evidence type="ECO:0000313" key="5">
    <source>
        <dbReference type="Proteomes" id="UP000769766"/>
    </source>
</evidence>
<dbReference type="Gene3D" id="1.10.1130.10">
    <property type="entry name" value="Flavocytochrome C3, Chain A"/>
    <property type="match status" value="1"/>
</dbReference>
<dbReference type="InterPro" id="IPR051829">
    <property type="entry name" value="Multiheme_Cytochr_ET"/>
</dbReference>
<reference evidence="4" key="1">
    <citation type="submission" date="2020-07" db="EMBL/GenBank/DDBJ databases">
        <title>Huge and variable diversity of episymbiotic CPR bacteria and DPANN archaea in groundwater ecosystems.</title>
        <authorList>
            <person name="He C.Y."/>
            <person name="Keren R."/>
            <person name="Whittaker M."/>
            <person name="Farag I.F."/>
            <person name="Doudna J."/>
            <person name="Cate J.H.D."/>
            <person name="Banfield J.F."/>
        </authorList>
    </citation>
    <scope>NUCLEOTIDE SEQUENCE</scope>
    <source>
        <strain evidence="4">NC_groundwater_672_Ag_B-0.1um_62_36</strain>
    </source>
</reference>
<evidence type="ECO:0000259" key="3">
    <source>
        <dbReference type="Pfam" id="PF13435"/>
    </source>
</evidence>
<feature type="domain" description="Cytochrome c-552/4" evidence="3">
    <location>
        <begin position="42"/>
        <end position="127"/>
    </location>
</feature>
<dbReference type="SUPFAM" id="SSF48695">
    <property type="entry name" value="Multiheme cytochromes"/>
    <property type="match status" value="1"/>
</dbReference>